<dbReference type="EMBL" id="JAQLOI010000001">
    <property type="protein sequence ID" value="MDB1124661.1"/>
    <property type="molecule type" value="Genomic_DNA"/>
</dbReference>
<dbReference type="Proteomes" id="UP001210678">
    <property type="component" value="Unassembled WGS sequence"/>
</dbReference>
<evidence type="ECO:0000313" key="1">
    <source>
        <dbReference type="EMBL" id="MDB1124661.1"/>
    </source>
</evidence>
<protein>
    <recommendedName>
        <fullName evidence="3">Type II secretion system protein</fullName>
    </recommendedName>
</protein>
<comment type="caution">
    <text evidence="1">The sequence shown here is derived from an EMBL/GenBank/DDBJ whole genome shotgun (WGS) entry which is preliminary data.</text>
</comment>
<reference evidence="1 2" key="1">
    <citation type="submission" date="2023-01" db="EMBL/GenBank/DDBJ databases">
        <title>Vibrio sp. KJ40-1 sp.nov, isolated from marine algae.</title>
        <authorList>
            <person name="Butt M."/>
            <person name="Kim J.M.J."/>
            <person name="Jeon C.O.C."/>
        </authorList>
    </citation>
    <scope>NUCLEOTIDE SEQUENCE [LARGE SCALE GENOMIC DNA]</scope>
    <source>
        <strain evidence="1 2">KJ40-1</strain>
    </source>
</reference>
<evidence type="ECO:0000313" key="2">
    <source>
        <dbReference type="Proteomes" id="UP001210678"/>
    </source>
</evidence>
<sequence>MQIRQKGAVVLMLCQFFLLAALVLSMTSATAVFSQYKKVQSEAEYRKRFWLVEAGLECAFALFASRSVEKRGSIKQLTSRCDLPANLEVTWVLETEKGEENYLITSTIGRLSLSQRLIVYEKPVYRVIWLKGSWRDFE</sequence>
<keyword evidence="2" id="KW-1185">Reference proteome</keyword>
<dbReference type="RefSeq" id="WP_272137381.1">
    <property type="nucleotide sequence ID" value="NZ_JAQLOI010000001.1"/>
</dbReference>
<organism evidence="1 2">
    <name type="scientific">Vibrio algarum</name>
    <dbReference type="NCBI Taxonomy" id="3020714"/>
    <lineage>
        <taxon>Bacteria</taxon>
        <taxon>Pseudomonadati</taxon>
        <taxon>Pseudomonadota</taxon>
        <taxon>Gammaproteobacteria</taxon>
        <taxon>Vibrionales</taxon>
        <taxon>Vibrionaceae</taxon>
        <taxon>Vibrio</taxon>
    </lineage>
</organism>
<proteinExistence type="predicted"/>
<accession>A0ABT4YSX2</accession>
<name>A0ABT4YSX2_9VIBR</name>
<gene>
    <name evidence="1" type="ORF">PGX00_13785</name>
</gene>
<evidence type="ECO:0008006" key="3">
    <source>
        <dbReference type="Google" id="ProtNLM"/>
    </source>
</evidence>